<protein>
    <submittedName>
        <fullName evidence="3">Uncharacterized protein</fullName>
    </submittedName>
</protein>
<keyword evidence="4" id="KW-1185">Reference proteome</keyword>
<sequence length="476" mass="54443">MILSLFPLESDTELFEKGKTHFDNQNYSKALEYFVKSHEAGHLASKTYIGKMYYDGLGMTKDYNTALIWYKLAADVEEPASQYMIAIMYHEGKVGSNPDYQQALEWYQKSAKNGYISAMKCFALMHFEGQGTAKNHRIALYWFKEAFDKGDSDTVYLIALIYLLGGHGVDRDFDLAEIWCMKIVAKETPQSMLITGMLYGFRDDSKQSWEKAFEWMTKAAKYNVGVPQMLLGNLYRNGLGCKKDYNLAIEWYKKAAENGERTAIAQIAIMYHYGYGVPVNYNEALRLYQKAGDCGEALNGIGILYQGGLGVYQSHSAAMFYFEKVIEMDLNDAFNSIGDVYKYGYDRDMDLEMAFNYYTKSANSFDKDGMLNLGLMYMEGSGTKANKDQALYWLRRADLFGKEEAKKFIDEIVADSTQLPQIIDNTEISKEQQLQILEQEIAALMAKKKLLLKNITKDDKTDVTTKKKKSMKFFQL</sequence>
<dbReference type="AlphaFoldDB" id="A0A8H7VS87"/>
<proteinExistence type="inferred from homology"/>
<evidence type="ECO:0000256" key="1">
    <source>
        <dbReference type="ARBA" id="ARBA00038101"/>
    </source>
</evidence>
<evidence type="ECO:0000256" key="2">
    <source>
        <dbReference type="SAM" id="Coils"/>
    </source>
</evidence>
<evidence type="ECO:0000313" key="3">
    <source>
        <dbReference type="EMBL" id="KAG2232761.1"/>
    </source>
</evidence>
<reference evidence="3" key="1">
    <citation type="submission" date="2021-01" db="EMBL/GenBank/DDBJ databases">
        <title>Metabolic potential, ecology and presence of endohyphal bacteria is reflected in genomic diversity of Mucoromycotina.</title>
        <authorList>
            <person name="Muszewska A."/>
            <person name="Okrasinska A."/>
            <person name="Steczkiewicz K."/>
            <person name="Drgas O."/>
            <person name="Orlowska M."/>
            <person name="Perlinska-Lenart U."/>
            <person name="Aleksandrzak-Piekarczyk T."/>
            <person name="Szatraj K."/>
            <person name="Zielenkiewicz U."/>
            <person name="Pilsyk S."/>
            <person name="Malc E."/>
            <person name="Mieczkowski P."/>
            <person name="Kruszewska J.S."/>
            <person name="Biernat P."/>
            <person name="Pawlowska J."/>
        </authorList>
    </citation>
    <scope>NUCLEOTIDE SEQUENCE</scope>
    <source>
        <strain evidence="3">WA0000018081</strain>
    </source>
</reference>
<dbReference type="Proteomes" id="UP000613177">
    <property type="component" value="Unassembled WGS sequence"/>
</dbReference>
<dbReference type="InterPro" id="IPR050767">
    <property type="entry name" value="Sel1_AlgK"/>
</dbReference>
<dbReference type="SUPFAM" id="SSF81901">
    <property type="entry name" value="HCP-like"/>
    <property type="match status" value="2"/>
</dbReference>
<gene>
    <name evidence="3" type="ORF">INT48_001115</name>
</gene>
<comment type="caution">
    <text evidence="3">The sequence shown here is derived from an EMBL/GenBank/DDBJ whole genome shotgun (WGS) entry which is preliminary data.</text>
</comment>
<dbReference type="EMBL" id="JAEPRE010000100">
    <property type="protein sequence ID" value="KAG2232761.1"/>
    <property type="molecule type" value="Genomic_DNA"/>
</dbReference>
<feature type="coiled-coil region" evidence="2">
    <location>
        <begin position="427"/>
        <end position="454"/>
    </location>
</feature>
<evidence type="ECO:0000313" key="4">
    <source>
        <dbReference type="Proteomes" id="UP000613177"/>
    </source>
</evidence>
<dbReference type="SMART" id="SM00671">
    <property type="entry name" value="SEL1"/>
    <property type="match status" value="11"/>
</dbReference>
<dbReference type="InterPro" id="IPR006597">
    <property type="entry name" value="Sel1-like"/>
</dbReference>
<name>A0A8H7VS87_9FUNG</name>
<keyword evidence="2" id="KW-0175">Coiled coil</keyword>
<accession>A0A8H7VS87</accession>
<dbReference type="InterPro" id="IPR011990">
    <property type="entry name" value="TPR-like_helical_dom_sf"/>
</dbReference>
<organism evidence="3 4">
    <name type="scientific">Thamnidium elegans</name>
    <dbReference type="NCBI Taxonomy" id="101142"/>
    <lineage>
        <taxon>Eukaryota</taxon>
        <taxon>Fungi</taxon>
        <taxon>Fungi incertae sedis</taxon>
        <taxon>Mucoromycota</taxon>
        <taxon>Mucoromycotina</taxon>
        <taxon>Mucoromycetes</taxon>
        <taxon>Mucorales</taxon>
        <taxon>Mucorineae</taxon>
        <taxon>Mucoraceae</taxon>
        <taxon>Thamnidium</taxon>
    </lineage>
</organism>
<dbReference type="PANTHER" id="PTHR11102:SF160">
    <property type="entry name" value="ERAD-ASSOCIATED E3 UBIQUITIN-PROTEIN LIGASE COMPONENT HRD3"/>
    <property type="match status" value="1"/>
</dbReference>
<comment type="similarity">
    <text evidence="1">Belongs to the sel-1 family.</text>
</comment>
<dbReference type="PANTHER" id="PTHR11102">
    <property type="entry name" value="SEL-1-LIKE PROTEIN"/>
    <property type="match status" value="1"/>
</dbReference>
<dbReference type="Pfam" id="PF08238">
    <property type="entry name" value="Sel1"/>
    <property type="match status" value="11"/>
</dbReference>
<dbReference type="Gene3D" id="1.25.40.10">
    <property type="entry name" value="Tetratricopeptide repeat domain"/>
    <property type="match status" value="3"/>
</dbReference>